<organism evidence="2 3">
    <name type="scientific">Allosphingosinicella deserti</name>
    <dbReference type="NCBI Taxonomy" id="2116704"/>
    <lineage>
        <taxon>Bacteria</taxon>
        <taxon>Pseudomonadati</taxon>
        <taxon>Pseudomonadota</taxon>
        <taxon>Alphaproteobacteria</taxon>
        <taxon>Sphingomonadales</taxon>
        <taxon>Sphingomonadaceae</taxon>
        <taxon>Allosphingosinicella</taxon>
    </lineage>
</organism>
<comment type="caution">
    <text evidence="2">The sequence shown here is derived from an EMBL/GenBank/DDBJ whole genome shotgun (WGS) entry which is preliminary data.</text>
</comment>
<dbReference type="AlphaFoldDB" id="A0A2P7QR10"/>
<evidence type="ECO:0000313" key="3">
    <source>
        <dbReference type="Proteomes" id="UP000241167"/>
    </source>
</evidence>
<feature type="domain" description="Cysteine-rich CPCC" evidence="1">
    <location>
        <begin position="16"/>
        <end position="91"/>
    </location>
</feature>
<dbReference type="OrthoDB" id="1456570at2"/>
<dbReference type="Pfam" id="PF14206">
    <property type="entry name" value="Cys_rich_CPCC"/>
    <property type="match status" value="1"/>
</dbReference>
<evidence type="ECO:0000313" key="2">
    <source>
        <dbReference type="EMBL" id="PSJ40406.1"/>
    </source>
</evidence>
<accession>A0A2P7QR10</accession>
<name>A0A2P7QR10_9SPHN</name>
<dbReference type="EMBL" id="PXYI01000003">
    <property type="protein sequence ID" value="PSJ40406.1"/>
    <property type="molecule type" value="Genomic_DNA"/>
</dbReference>
<sequence length="97" mass="11096">MVWKNVIEPERPGVRYACPCCKQLTLGSRGQFEICDVCFWEDDGQDEHDAEIVRGGPNHDLSLRRAQLNYRSLGAIQARFLKSVRPPRPDEIPETGR</sequence>
<reference evidence="2 3" key="1">
    <citation type="submission" date="2018-03" db="EMBL/GenBank/DDBJ databases">
        <title>The draft genome of Sphingosinicella sp. GL-C-18.</title>
        <authorList>
            <person name="Liu L."/>
            <person name="Li L."/>
            <person name="Liang L."/>
            <person name="Zhang X."/>
            <person name="Wang T."/>
        </authorList>
    </citation>
    <scope>NUCLEOTIDE SEQUENCE [LARGE SCALE GENOMIC DNA]</scope>
    <source>
        <strain evidence="2 3">GL-C-18</strain>
    </source>
</reference>
<dbReference type="Proteomes" id="UP000241167">
    <property type="component" value="Unassembled WGS sequence"/>
</dbReference>
<evidence type="ECO:0000259" key="1">
    <source>
        <dbReference type="Pfam" id="PF14206"/>
    </source>
</evidence>
<dbReference type="RefSeq" id="WP_106512559.1">
    <property type="nucleotide sequence ID" value="NZ_PXYI01000003.1"/>
</dbReference>
<gene>
    <name evidence="2" type="ORF">C7I55_08675</name>
</gene>
<dbReference type="InterPro" id="IPR025983">
    <property type="entry name" value="Cys_rich_CPCC"/>
</dbReference>
<protein>
    <recommendedName>
        <fullName evidence="1">Cysteine-rich CPCC domain-containing protein</fullName>
    </recommendedName>
</protein>
<proteinExistence type="predicted"/>
<keyword evidence="3" id="KW-1185">Reference proteome</keyword>